<evidence type="ECO:0000313" key="3">
    <source>
        <dbReference type="Proteomes" id="UP000632125"/>
    </source>
</evidence>
<comment type="caution">
    <text evidence="2">The sequence shown here is derived from an EMBL/GenBank/DDBJ whole genome shotgun (WGS) entry which is preliminary data.</text>
</comment>
<keyword evidence="1" id="KW-0812">Transmembrane</keyword>
<dbReference type="Proteomes" id="UP000632125">
    <property type="component" value="Unassembled WGS sequence"/>
</dbReference>
<keyword evidence="1" id="KW-1133">Transmembrane helix</keyword>
<dbReference type="RefSeq" id="WP_190863603.1">
    <property type="nucleotide sequence ID" value="NZ_JACXIY010000022.1"/>
</dbReference>
<evidence type="ECO:0000256" key="1">
    <source>
        <dbReference type="SAM" id="Phobius"/>
    </source>
</evidence>
<keyword evidence="3" id="KW-1185">Reference proteome</keyword>
<feature type="transmembrane region" description="Helical" evidence="1">
    <location>
        <begin position="31"/>
        <end position="50"/>
    </location>
</feature>
<gene>
    <name evidence="2" type="ORF">IDH41_18450</name>
</gene>
<organism evidence="2 3">
    <name type="scientific">Paenibacillus arenilitoris</name>
    <dbReference type="NCBI Taxonomy" id="2772299"/>
    <lineage>
        <taxon>Bacteria</taxon>
        <taxon>Bacillati</taxon>
        <taxon>Bacillota</taxon>
        <taxon>Bacilli</taxon>
        <taxon>Bacillales</taxon>
        <taxon>Paenibacillaceae</taxon>
        <taxon>Paenibacillus</taxon>
    </lineage>
</organism>
<accession>A0A927CRG1</accession>
<sequence length="69" mass="7404">MASFLAVLALAGGVFWLEAPGLIRRKRKRELAVFVVFLLAATALYGALALEVKLPNPFMIIKLVYGGGA</sequence>
<keyword evidence="1" id="KW-0472">Membrane</keyword>
<evidence type="ECO:0000313" key="2">
    <source>
        <dbReference type="EMBL" id="MBD2870566.1"/>
    </source>
</evidence>
<proteinExistence type="predicted"/>
<reference evidence="2" key="1">
    <citation type="submission" date="2020-09" db="EMBL/GenBank/DDBJ databases">
        <title>A novel bacterium of genus Paenibacillus, isolated from South China Sea.</title>
        <authorList>
            <person name="Huang H."/>
            <person name="Mo K."/>
            <person name="Hu Y."/>
        </authorList>
    </citation>
    <scope>NUCLEOTIDE SEQUENCE</scope>
    <source>
        <strain evidence="2">IB182493</strain>
    </source>
</reference>
<protein>
    <submittedName>
        <fullName evidence="2">Uncharacterized protein</fullName>
    </submittedName>
</protein>
<dbReference type="EMBL" id="JACXIY010000022">
    <property type="protein sequence ID" value="MBD2870566.1"/>
    <property type="molecule type" value="Genomic_DNA"/>
</dbReference>
<name>A0A927CRG1_9BACL</name>
<dbReference type="AlphaFoldDB" id="A0A927CRG1"/>